<dbReference type="AlphaFoldDB" id="A0A5B8IC36"/>
<dbReference type="Pfam" id="PF11045">
    <property type="entry name" value="YbjM"/>
    <property type="match status" value="1"/>
</dbReference>
<sequence length="123" mass="13789">MTGNRGWLGVVSCFVLFTLVFLSQKMRIVGTSLEDGFHGDPGMLLFLLPGMVSSYLSRNRRLRYPLAGALLAMPLCLLVLQVWHFSSLSFWQELAYVSGAAFWCLMGALAFLFLRAVGLHYFC</sequence>
<feature type="transmembrane region" description="Helical" evidence="1">
    <location>
        <begin position="95"/>
        <end position="114"/>
    </location>
</feature>
<proteinExistence type="predicted"/>
<protein>
    <recommendedName>
        <fullName evidence="4">Inner membrane protein YbjM</fullName>
    </recommendedName>
</protein>
<name>A0A5B8IC36_9GAMM</name>
<dbReference type="RefSeq" id="WP_042873882.1">
    <property type="nucleotide sequence ID" value="NZ_CM001975.1"/>
</dbReference>
<accession>A0A5B8IC36</accession>
<organism evidence="2 3">
    <name type="scientific">Dickeya poaceiphila</name>
    <dbReference type="NCBI Taxonomy" id="568768"/>
    <lineage>
        <taxon>Bacteria</taxon>
        <taxon>Pseudomonadati</taxon>
        <taxon>Pseudomonadota</taxon>
        <taxon>Gammaproteobacteria</taxon>
        <taxon>Enterobacterales</taxon>
        <taxon>Pectobacteriaceae</taxon>
        <taxon>Dickeya</taxon>
    </lineage>
</organism>
<dbReference type="KEGG" id="dic:Dpoa569_0002173"/>
<dbReference type="GO" id="GO:0016020">
    <property type="term" value="C:membrane"/>
    <property type="evidence" value="ECO:0007669"/>
    <property type="project" value="InterPro"/>
</dbReference>
<dbReference type="EMBL" id="CP042220">
    <property type="protein sequence ID" value="QDX30297.1"/>
    <property type="molecule type" value="Genomic_DNA"/>
</dbReference>
<gene>
    <name evidence="2" type="ORF">Dpoa569_0002173</name>
</gene>
<keyword evidence="1" id="KW-0472">Membrane</keyword>
<feature type="transmembrane region" description="Helical" evidence="1">
    <location>
        <begin position="6"/>
        <end position="23"/>
    </location>
</feature>
<evidence type="ECO:0000313" key="3">
    <source>
        <dbReference type="Proteomes" id="UP000320591"/>
    </source>
</evidence>
<evidence type="ECO:0000313" key="2">
    <source>
        <dbReference type="EMBL" id="QDX30297.1"/>
    </source>
</evidence>
<dbReference type="InterPro" id="IPR020368">
    <property type="entry name" value="Uncharacterised_YbjM"/>
</dbReference>
<dbReference type="OrthoDB" id="6540266at2"/>
<reference evidence="2 3" key="1">
    <citation type="journal article" date="2019" name="Environ. Microbiol.">
        <title>The phytopathogenic nature of Dickeya aquatica 174/2 and the dynamic early evolution of Dickeya pathogenicity.</title>
        <authorList>
            <person name="Duprey A."/>
            <person name="Taib N."/>
            <person name="Leonard S."/>
            <person name="Garin T."/>
            <person name="Flandrois J.P."/>
            <person name="Nasser W."/>
            <person name="Brochier-Armanet C."/>
            <person name="Reverchon S."/>
        </authorList>
    </citation>
    <scope>NUCLEOTIDE SEQUENCE [LARGE SCALE GENOMIC DNA]</scope>
    <source>
        <strain evidence="2 3">NCPPB 569</strain>
    </source>
</reference>
<keyword evidence="1" id="KW-1133">Transmembrane helix</keyword>
<dbReference type="Proteomes" id="UP000320591">
    <property type="component" value="Chromosome"/>
</dbReference>
<evidence type="ECO:0000256" key="1">
    <source>
        <dbReference type="SAM" id="Phobius"/>
    </source>
</evidence>
<keyword evidence="1" id="KW-0812">Transmembrane</keyword>
<evidence type="ECO:0008006" key="4">
    <source>
        <dbReference type="Google" id="ProtNLM"/>
    </source>
</evidence>
<feature type="transmembrane region" description="Helical" evidence="1">
    <location>
        <begin position="64"/>
        <end position="83"/>
    </location>
</feature>
<keyword evidence="3" id="KW-1185">Reference proteome</keyword>